<evidence type="ECO:0000313" key="5">
    <source>
        <dbReference type="Proteomes" id="UP000683575"/>
    </source>
</evidence>
<name>A0A975T2W8_9ACTN</name>
<dbReference type="PROSITE" id="PS51186">
    <property type="entry name" value="GNAT"/>
    <property type="match status" value="1"/>
</dbReference>
<dbReference type="InterPro" id="IPR051531">
    <property type="entry name" value="N-acetyltransferase"/>
</dbReference>
<keyword evidence="5" id="KW-1185">Reference proteome</keyword>
<dbReference type="AlphaFoldDB" id="A0A975T2W8"/>
<dbReference type="GO" id="GO:0008999">
    <property type="term" value="F:protein-N-terminal-alanine acetyltransferase activity"/>
    <property type="evidence" value="ECO:0007669"/>
    <property type="project" value="TreeGrafter"/>
</dbReference>
<dbReference type="PANTHER" id="PTHR43792">
    <property type="entry name" value="GNAT FAMILY, PUTATIVE (AFU_ORTHOLOGUE AFUA_3G00765)-RELATED-RELATED"/>
    <property type="match status" value="1"/>
</dbReference>
<proteinExistence type="predicted"/>
<evidence type="ECO:0000256" key="2">
    <source>
        <dbReference type="ARBA" id="ARBA00023315"/>
    </source>
</evidence>
<gene>
    <name evidence="4" type="ORF">KRR39_15330</name>
</gene>
<keyword evidence="1 4" id="KW-0808">Transferase</keyword>
<evidence type="ECO:0000259" key="3">
    <source>
        <dbReference type="PROSITE" id="PS51186"/>
    </source>
</evidence>
<accession>A0A975T2W8</accession>
<dbReference type="PANTHER" id="PTHR43792:SF8">
    <property type="entry name" value="[RIBOSOMAL PROTEIN US5]-ALANINE N-ACETYLTRANSFERASE"/>
    <property type="match status" value="1"/>
</dbReference>
<feature type="domain" description="N-acetyltransferase" evidence="3">
    <location>
        <begin position="1"/>
        <end position="151"/>
    </location>
</feature>
<keyword evidence="2 4" id="KW-0012">Acyltransferase</keyword>
<dbReference type="InterPro" id="IPR000182">
    <property type="entry name" value="GNAT_dom"/>
</dbReference>
<dbReference type="EC" id="2.3.1.-" evidence="4"/>
<dbReference type="GO" id="GO:0005737">
    <property type="term" value="C:cytoplasm"/>
    <property type="evidence" value="ECO:0007669"/>
    <property type="project" value="TreeGrafter"/>
</dbReference>
<evidence type="ECO:0000256" key="1">
    <source>
        <dbReference type="ARBA" id="ARBA00022679"/>
    </source>
</evidence>
<dbReference type="EMBL" id="CP077062">
    <property type="protein sequence ID" value="QWZ10604.1"/>
    <property type="molecule type" value="Genomic_DNA"/>
</dbReference>
<protein>
    <submittedName>
        <fullName evidence="4">GNAT family N-acetyltransferase</fullName>
        <ecNumber evidence="4">2.3.1.-</ecNumber>
    </submittedName>
</protein>
<sequence>MAAAYARNRAHLEPWDPRRDESFYTEDGQAAAVAGQLASVRQGLLAAYVVTHGDLVVGRVNLNNIVMGVLRSASVGYWVDAEHLGRGLASGAVEFACAQAQGRGLHRVEAGTMVHNLASQRVLERVGFEPYGMAPKFLFIAGAWQDHKLYQRILHDNPL</sequence>
<evidence type="ECO:0000313" key="4">
    <source>
        <dbReference type="EMBL" id="QWZ10604.1"/>
    </source>
</evidence>
<organism evidence="4 5">
    <name type="scientific">Nocardioides panacis</name>
    <dbReference type="NCBI Taxonomy" id="2849501"/>
    <lineage>
        <taxon>Bacteria</taxon>
        <taxon>Bacillati</taxon>
        <taxon>Actinomycetota</taxon>
        <taxon>Actinomycetes</taxon>
        <taxon>Propionibacteriales</taxon>
        <taxon>Nocardioidaceae</taxon>
        <taxon>Nocardioides</taxon>
    </lineage>
</organism>
<dbReference type="Pfam" id="PF13302">
    <property type="entry name" value="Acetyltransf_3"/>
    <property type="match status" value="1"/>
</dbReference>
<dbReference type="KEGG" id="nps:KRR39_15330"/>
<dbReference type="Proteomes" id="UP000683575">
    <property type="component" value="Chromosome"/>
</dbReference>
<reference evidence="4" key="1">
    <citation type="submission" date="2021-06" db="EMBL/GenBank/DDBJ databases">
        <title>Complete genome sequence of Nocardioides sp. G188.</title>
        <authorList>
            <person name="Im W.-T."/>
        </authorList>
    </citation>
    <scope>NUCLEOTIDE SEQUENCE</scope>
    <source>
        <strain evidence="4">G188</strain>
    </source>
</reference>